<dbReference type="Proteomes" id="UP001642464">
    <property type="component" value="Unassembled WGS sequence"/>
</dbReference>
<dbReference type="GO" id="GO:0000428">
    <property type="term" value="C:DNA-directed RNA polymerase complex"/>
    <property type="evidence" value="ECO:0007669"/>
    <property type="project" value="UniProtKB-KW"/>
</dbReference>
<organism evidence="1 2">
    <name type="scientific">Durusdinium trenchii</name>
    <dbReference type="NCBI Taxonomy" id="1381693"/>
    <lineage>
        <taxon>Eukaryota</taxon>
        <taxon>Sar</taxon>
        <taxon>Alveolata</taxon>
        <taxon>Dinophyceae</taxon>
        <taxon>Suessiales</taxon>
        <taxon>Symbiodiniaceae</taxon>
        <taxon>Durusdinium</taxon>
    </lineage>
</organism>
<protein>
    <submittedName>
        <fullName evidence="1">DNA-directed RNA polymerase subunit alpha (PEP) (Plastid-encoded RNA polymerase subunit alpha) (RNA polymerase subunit alpha)</fullName>
    </submittedName>
</protein>
<name>A0ABP0MHZ1_9DINO</name>
<comment type="caution">
    <text evidence="1">The sequence shown here is derived from an EMBL/GenBank/DDBJ whole genome shotgun (WGS) entry which is preliminary data.</text>
</comment>
<dbReference type="SUPFAM" id="SSF55257">
    <property type="entry name" value="RBP11-like subunits of RNA polymerase"/>
    <property type="match status" value="1"/>
</dbReference>
<dbReference type="Gene3D" id="3.30.1360.10">
    <property type="entry name" value="RNA polymerase, RBP11-like subunit"/>
    <property type="match status" value="1"/>
</dbReference>
<evidence type="ECO:0000313" key="2">
    <source>
        <dbReference type="Proteomes" id="UP001642464"/>
    </source>
</evidence>
<accession>A0ABP0MHZ1</accession>
<evidence type="ECO:0000313" key="1">
    <source>
        <dbReference type="EMBL" id="CAK9050407.1"/>
    </source>
</evidence>
<dbReference type="Gene3D" id="2.170.120.12">
    <property type="entry name" value="DNA-directed RNA polymerase, insert domain"/>
    <property type="match status" value="1"/>
</dbReference>
<dbReference type="EMBL" id="CAXAMM010021669">
    <property type="protein sequence ID" value="CAK9050407.1"/>
    <property type="molecule type" value="Genomic_DNA"/>
</dbReference>
<sequence>MEVQLPPLHAPTWQSRPTRPGRGLKADALERRGRTGDRRAPTGPGHLSLLIPCIGVSLTGRRQRRLATHAKLEDTLAHVFKSYGEFVNEDPANKLWSVEEEDVSDEYVSYCRFRVDGIPVRQARSVGNTLRRTLLRQDLFRSVAPVAFRLRRRSFEVATGKVFVSRSQPALHEYASVPGVQESMIDVVRFVQHLAVAPAGYLPSNLPLAAEAPNSNQPDSWRWIARRCGPCAVRASDLDAIDGSTFYERPMCLPVDQHLLTISAPAIIEFEVEATCCSQTEWEIAPAFEEYRQRLRFDHWLMVPPLFSPVKKVNYLITGEEDQEVLQLEVWTTKSANASSLLRLASASLLAGLEARKGQISVPEPSELPGMRHANPPSGPLQGDDALAELLNSVQNDPSLISAGAAERDEDLSTLTQGLFDE</sequence>
<gene>
    <name evidence="1" type="ORF">SCF082_LOCUS27809</name>
</gene>
<dbReference type="InterPro" id="IPR036603">
    <property type="entry name" value="RBP11-like"/>
</dbReference>
<proteinExistence type="predicted"/>
<dbReference type="InterPro" id="IPR036643">
    <property type="entry name" value="RNApol_insert_sf"/>
</dbReference>
<reference evidence="1 2" key="1">
    <citation type="submission" date="2024-02" db="EMBL/GenBank/DDBJ databases">
        <authorList>
            <person name="Chen Y."/>
            <person name="Shah S."/>
            <person name="Dougan E. K."/>
            <person name="Thang M."/>
            <person name="Chan C."/>
        </authorList>
    </citation>
    <scope>NUCLEOTIDE SEQUENCE [LARGE SCALE GENOMIC DNA]</scope>
</reference>
<keyword evidence="1" id="KW-0804">Transcription</keyword>
<keyword evidence="1" id="KW-0240">DNA-directed RNA polymerase</keyword>
<keyword evidence="2" id="KW-1185">Reference proteome</keyword>